<accession>Q74DQ6</accession>
<dbReference type="RefSeq" id="WP_010941914.1">
    <property type="nucleotide sequence ID" value="NC_002939.5"/>
</dbReference>
<reference evidence="2 3" key="1">
    <citation type="journal article" date="2003" name="Science">
        <title>Genome of Geobacter sulfurreducens: metal reduction in subsurface environments.</title>
        <authorList>
            <person name="Methe B.A."/>
            <person name="Nelson K.E."/>
            <person name="Eisen J.A."/>
            <person name="Paulsen I.T."/>
            <person name="Nelson W."/>
            <person name="Heidelberg J.F."/>
            <person name="Wu D."/>
            <person name="Wu M."/>
            <person name="Ward N."/>
            <person name="Beanan M.J."/>
            <person name="Dodson R.J."/>
            <person name="Madupu R."/>
            <person name="Brinkac L.M."/>
            <person name="Daugherty S.C."/>
            <person name="DeBoy R.T."/>
            <person name="Durkin A.S."/>
            <person name="Gwinn M."/>
            <person name="Kolonay J.F."/>
            <person name="Sullivan S.A."/>
            <person name="Haft D.H."/>
            <person name="Selengut J."/>
            <person name="Davidsen T.M."/>
            <person name="Zafar N."/>
            <person name="White O."/>
            <person name="Tran B."/>
            <person name="Romero C."/>
            <person name="Forberger H.A."/>
            <person name="Weidman J."/>
            <person name="Khouri H."/>
            <person name="Feldblyum T.V."/>
            <person name="Utterback T.R."/>
            <person name="Van Aken S.E."/>
            <person name="Lovley D.R."/>
            <person name="Fraser C.M."/>
        </authorList>
    </citation>
    <scope>NUCLEOTIDE SEQUENCE [LARGE SCALE GENOMIC DNA]</scope>
    <source>
        <strain evidence="3">ATCC 51573 / DSM 12127 / PCA</strain>
    </source>
</reference>
<dbReference type="HOGENOM" id="CLU_172324_0_0_7"/>
<keyword evidence="1" id="KW-1133">Transmembrane helix</keyword>
<dbReference type="OrthoDB" id="8527335at2"/>
<dbReference type="KEGG" id="gsu:GSU1259"/>
<sequence>MTVRKSTVFIAFVAAELLVLIAIVVHAFIVGGRESRLAEQRAMVKRLSLTDLALFTDARYTRHPSMADLHSPFQDYPLSFEHFPSGSLMAPPPHVRTYGRH</sequence>
<organism evidence="2 3">
    <name type="scientific">Geobacter sulfurreducens (strain ATCC 51573 / DSM 12127 / PCA)</name>
    <dbReference type="NCBI Taxonomy" id="243231"/>
    <lineage>
        <taxon>Bacteria</taxon>
        <taxon>Pseudomonadati</taxon>
        <taxon>Thermodesulfobacteriota</taxon>
        <taxon>Desulfuromonadia</taxon>
        <taxon>Geobacterales</taxon>
        <taxon>Geobacteraceae</taxon>
        <taxon>Geobacter</taxon>
    </lineage>
</organism>
<reference evidence="2 3" key="2">
    <citation type="journal article" date="2012" name="BMC Genomics">
        <title>Comparative genomic analysis of Geobacter sulfurreducens KN400, a strain with enhanced capacity for extracellular electron transfer and electricity production.</title>
        <authorList>
            <person name="Butler J.E."/>
            <person name="Young N.D."/>
            <person name="Aklujkar M."/>
            <person name="Lovley D.R."/>
        </authorList>
    </citation>
    <scope>NUCLEOTIDE SEQUENCE [LARGE SCALE GENOMIC DNA]</scope>
    <source>
        <strain evidence="3">ATCC 51573 / DSM 12127 / PCA</strain>
    </source>
</reference>
<feature type="transmembrane region" description="Helical" evidence="1">
    <location>
        <begin position="6"/>
        <end position="31"/>
    </location>
</feature>
<name>Q74DQ6_GEOSL</name>
<dbReference type="EMBL" id="AE017180">
    <property type="protein sequence ID" value="AAR34635.2"/>
    <property type="molecule type" value="Genomic_DNA"/>
</dbReference>
<dbReference type="EnsemblBacteria" id="AAR34635">
    <property type="protein sequence ID" value="AAR34635"/>
    <property type="gene ID" value="GSU1259"/>
</dbReference>
<keyword evidence="3" id="KW-1185">Reference proteome</keyword>
<dbReference type="Proteomes" id="UP000000577">
    <property type="component" value="Chromosome"/>
</dbReference>
<gene>
    <name evidence="2" type="ordered locus">GSU1259</name>
</gene>
<dbReference type="STRING" id="243231.GSU1259"/>
<keyword evidence="1" id="KW-0472">Membrane</keyword>
<dbReference type="AlphaFoldDB" id="Q74DQ6"/>
<protein>
    <submittedName>
        <fullName evidence="2">Uncharacterized protein</fullName>
    </submittedName>
</protein>
<evidence type="ECO:0000313" key="3">
    <source>
        <dbReference type="Proteomes" id="UP000000577"/>
    </source>
</evidence>
<evidence type="ECO:0000256" key="1">
    <source>
        <dbReference type="SAM" id="Phobius"/>
    </source>
</evidence>
<dbReference type="PATRIC" id="fig|243231.5.peg.1254"/>
<keyword evidence="1" id="KW-0812">Transmembrane</keyword>
<proteinExistence type="predicted"/>
<dbReference type="InParanoid" id="Q74DQ6"/>
<dbReference type="eggNOG" id="ENOG503308B">
    <property type="taxonomic scope" value="Bacteria"/>
</dbReference>
<evidence type="ECO:0000313" key="2">
    <source>
        <dbReference type="EMBL" id="AAR34635.2"/>
    </source>
</evidence>